<proteinExistence type="predicted"/>
<dbReference type="GO" id="GO:0008478">
    <property type="term" value="F:pyridoxal kinase activity"/>
    <property type="evidence" value="ECO:0007669"/>
    <property type="project" value="UniProtKB-EC"/>
</dbReference>
<evidence type="ECO:0000256" key="5">
    <source>
        <dbReference type="ARBA" id="ARBA00022840"/>
    </source>
</evidence>
<gene>
    <name evidence="7" type="ORF">EDD60_101244</name>
</gene>
<dbReference type="PANTHER" id="PTHR10534">
    <property type="entry name" value="PYRIDOXAL KINASE"/>
    <property type="match status" value="1"/>
</dbReference>
<dbReference type="Pfam" id="PF08543">
    <property type="entry name" value="Phos_pyr_kin"/>
    <property type="match status" value="1"/>
</dbReference>
<feature type="domain" description="Pyridoxamine kinase/Phosphomethylpyrimidine kinase" evidence="6">
    <location>
        <begin position="29"/>
        <end position="255"/>
    </location>
</feature>
<evidence type="ECO:0000256" key="2">
    <source>
        <dbReference type="ARBA" id="ARBA00022679"/>
    </source>
</evidence>
<evidence type="ECO:0000256" key="1">
    <source>
        <dbReference type="ARBA" id="ARBA00012104"/>
    </source>
</evidence>
<dbReference type="PANTHER" id="PTHR10534:SF2">
    <property type="entry name" value="PYRIDOXAL KINASE"/>
    <property type="match status" value="1"/>
</dbReference>
<keyword evidence="3" id="KW-0547">Nucleotide-binding</keyword>
<dbReference type="GO" id="GO:0005524">
    <property type="term" value="F:ATP binding"/>
    <property type="evidence" value="ECO:0007669"/>
    <property type="project" value="UniProtKB-KW"/>
</dbReference>
<protein>
    <recommendedName>
        <fullName evidence="1">pyridoxal kinase</fullName>
        <ecNumber evidence="1">2.7.1.35</ecNumber>
    </recommendedName>
</protein>
<dbReference type="CDD" id="cd01173">
    <property type="entry name" value="pyridoxal_pyridoxamine_kinase"/>
    <property type="match status" value="1"/>
</dbReference>
<evidence type="ECO:0000256" key="4">
    <source>
        <dbReference type="ARBA" id="ARBA00022777"/>
    </source>
</evidence>
<dbReference type="InterPro" id="IPR013749">
    <property type="entry name" value="PM/HMP-P_kinase-1"/>
</dbReference>
<keyword evidence="2" id="KW-0808">Transferase</keyword>
<dbReference type="GO" id="GO:0005829">
    <property type="term" value="C:cytosol"/>
    <property type="evidence" value="ECO:0007669"/>
    <property type="project" value="TreeGrafter"/>
</dbReference>
<dbReference type="Proteomes" id="UP000295515">
    <property type="component" value="Unassembled WGS sequence"/>
</dbReference>
<organism evidence="7 8">
    <name type="scientific">Longibaculum muris</name>
    <dbReference type="NCBI Taxonomy" id="1796628"/>
    <lineage>
        <taxon>Bacteria</taxon>
        <taxon>Bacillati</taxon>
        <taxon>Bacillota</taxon>
        <taxon>Erysipelotrichia</taxon>
        <taxon>Erysipelotrichales</taxon>
        <taxon>Coprobacillaceae</taxon>
        <taxon>Longibaculum</taxon>
    </lineage>
</organism>
<dbReference type="GeneID" id="98914067"/>
<accession>A0A4R3Z8M2</accession>
<dbReference type="EMBL" id="SMCQ01000001">
    <property type="protein sequence ID" value="TCW02939.1"/>
    <property type="molecule type" value="Genomic_DNA"/>
</dbReference>
<keyword evidence="8" id="KW-1185">Reference proteome</keyword>
<dbReference type="InterPro" id="IPR004625">
    <property type="entry name" value="PyrdxlKinase"/>
</dbReference>
<name>A0A4R3Z8M2_9FIRM</name>
<dbReference type="EC" id="2.7.1.35" evidence="1"/>
<keyword evidence="5" id="KW-0067">ATP-binding</keyword>
<dbReference type="GO" id="GO:0009443">
    <property type="term" value="P:pyridoxal 5'-phosphate salvage"/>
    <property type="evidence" value="ECO:0007669"/>
    <property type="project" value="InterPro"/>
</dbReference>
<dbReference type="RefSeq" id="WP_066451472.1">
    <property type="nucleotide sequence ID" value="NZ_JANKBF010000002.1"/>
</dbReference>
<evidence type="ECO:0000313" key="7">
    <source>
        <dbReference type="EMBL" id="TCW02939.1"/>
    </source>
</evidence>
<evidence type="ECO:0000313" key="8">
    <source>
        <dbReference type="Proteomes" id="UP000295515"/>
    </source>
</evidence>
<dbReference type="NCBIfam" id="NF005491">
    <property type="entry name" value="PRK07105.1"/>
    <property type="match status" value="1"/>
</dbReference>
<evidence type="ECO:0000256" key="3">
    <source>
        <dbReference type="ARBA" id="ARBA00022741"/>
    </source>
</evidence>
<sequence>MERQKRIALINDITGFGRCAIAVMAPIISAMKIQAITIPTAILSAHTQFPVFYFDDYTSKMSDYIQTYKDLNIEFDAIATGFLGSKEQVDIVIDFIKRFKNASSFVLVDPVMGDHGKLYSTYTPEMCAKMKELVQYADLMTPNLTELVTLVDQPYPEKLPSFDELNAMCALLSHQGPRHIVVTGIPFNDKQILNFIYNQGEDYQIVMVDRIGQDRCGTGDVISAVIAGHYLNGHSFYESVQKATSFASKCIAYCEETNVPRHYGLAFEQYLYELGEDRK</sequence>
<reference evidence="7 8" key="1">
    <citation type="submission" date="2019-03" db="EMBL/GenBank/DDBJ databases">
        <title>Genomic Encyclopedia of Type Strains, Phase IV (KMG-IV): sequencing the most valuable type-strain genomes for metagenomic binning, comparative biology and taxonomic classification.</title>
        <authorList>
            <person name="Goeker M."/>
        </authorList>
    </citation>
    <scope>NUCLEOTIDE SEQUENCE [LARGE SCALE GENOMIC DNA]</scope>
    <source>
        <strain evidence="7 8">DSM 29487</strain>
    </source>
</reference>
<dbReference type="Gene3D" id="3.40.1190.20">
    <property type="match status" value="1"/>
</dbReference>
<keyword evidence="4 7" id="KW-0418">Kinase</keyword>
<dbReference type="InterPro" id="IPR029056">
    <property type="entry name" value="Ribokinase-like"/>
</dbReference>
<comment type="caution">
    <text evidence="7">The sequence shown here is derived from an EMBL/GenBank/DDBJ whole genome shotgun (WGS) entry which is preliminary data.</text>
</comment>
<dbReference type="AlphaFoldDB" id="A0A4R3Z8M2"/>
<dbReference type="SUPFAM" id="SSF53613">
    <property type="entry name" value="Ribokinase-like"/>
    <property type="match status" value="1"/>
</dbReference>
<evidence type="ECO:0000259" key="6">
    <source>
        <dbReference type="Pfam" id="PF08543"/>
    </source>
</evidence>